<keyword evidence="14" id="KW-1185">Reference proteome</keyword>
<feature type="region of interest" description="Disordered" evidence="11">
    <location>
        <begin position="145"/>
        <end position="173"/>
    </location>
</feature>
<dbReference type="InterPro" id="IPR006785">
    <property type="entry name" value="Pex14_N"/>
</dbReference>
<organism evidence="13 14">
    <name type="scientific">Cryptococcus wingfieldii CBS 7118</name>
    <dbReference type="NCBI Taxonomy" id="1295528"/>
    <lineage>
        <taxon>Eukaryota</taxon>
        <taxon>Fungi</taxon>
        <taxon>Dikarya</taxon>
        <taxon>Basidiomycota</taxon>
        <taxon>Agaricomycotina</taxon>
        <taxon>Tremellomycetes</taxon>
        <taxon>Tremellales</taxon>
        <taxon>Cryptococcaceae</taxon>
        <taxon>Cryptococcus</taxon>
    </lineage>
</organism>
<evidence type="ECO:0000256" key="4">
    <source>
        <dbReference type="ARBA" id="ARBA00023010"/>
    </source>
</evidence>
<sequence>MPEDQEGNSGGDRGEYHTTPPDLSYTDTPGQERIQERRPVPHSSDEDEASLDQPQNTPHPVSDYMSDFNRQLGQGRTTGSNRRGEWPTPIDPFAGIDSYIAASVDSQGLTATAGGPSAHDLPPLLSPTLPQTVEDLLEEARTLGEDANRSSAAAIAPSERLSVSRTAHRRAGSDIRWRPSQPIPIRLKSKPKMEQSSDRQELLQNAVLFLNDPKVQSSSLISRIQFLESKGLTEPEIQQALNQAAGEPSIQAAGLGIGSGSGNAPPERPRDPAPRYGYQQAYAVAPEPPGRDWRDLFIMAMVTGGVVYGITALARKYLVPHLRPPSTTAFQETSTSLTSQYDEATRLLGELQSETTKLQTNIEADRERVDTVVGDVEDALQSLRDGEERWRGEMRDIRGEVESVRELMIEKHAQSQSTALADLQSEIRSLKTLLASRQAAISSPSGSNGNLPSHSGAGRNVSTPTTHAANALLGPRAGRASIPAWQMAPTSSASAGGASSPGGRASPAKEETDKEAVGSE</sequence>
<dbReference type="AlphaFoldDB" id="A0A1E3IWL3"/>
<evidence type="ECO:0000256" key="3">
    <source>
        <dbReference type="ARBA" id="ARBA00022927"/>
    </source>
</evidence>
<dbReference type="GO" id="GO:1990429">
    <property type="term" value="C:peroxisomal importomer complex"/>
    <property type="evidence" value="ECO:0007669"/>
    <property type="project" value="TreeGrafter"/>
</dbReference>
<evidence type="ECO:0000256" key="8">
    <source>
        <dbReference type="ARBA" id="ARBA00029691"/>
    </source>
</evidence>
<comment type="function">
    <text evidence="10">Component of the PEX13-PEX14 docking complex, a translocon channel that specifically mediates the import of peroxisomal cargo proteins bound to PEX5 receptor. The PEX13-PEX14 docking complex forms a large import pore which can be opened to a diameter of about 9 nm. Mechanistically, PEX5 receptor along with cargo proteins associates with the PEX14 subunit of the PEX13-PEX14 docking complex in the cytosol, leading to the insertion of the receptor into the organelle membrane with the concomitant translocation of the cargo into the peroxisome matrix.</text>
</comment>
<protein>
    <recommendedName>
        <fullName evidence="7 10">Peroxisomal membrane protein PEX14</fullName>
    </recommendedName>
    <alternativeName>
        <fullName evidence="8 10">Peroxin-14</fullName>
    </alternativeName>
</protein>
<feature type="compositionally biased region" description="Basic and acidic residues" evidence="11">
    <location>
        <begin position="507"/>
        <end position="520"/>
    </location>
</feature>
<feature type="region of interest" description="Disordered" evidence="11">
    <location>
        <begin position="441"/>
        <end position="520"/>
    </location>
</feature>
<dbReference type="OrthoDB" id="5549158at2759"/>
<reference evidence="13 14" key="1">
    <citation type="submission" date="2016-06" db="EMBL/GenBank/DDBJ databases">
        <title>Evolution of pathogenesis and genome organization in the Tremellales.</title>
        <authorList>
            <person name="Cuomo C."/>
            <person name="Litvintseva A."/>
            <person name="Heitman J."/>
            <person name="Chen Y."/>
            <person name="Sun S."/>
            <person name="Springer D."/>
            <person name="Dromer F."/>
            <person name="Young S."/>
            <person name="Zeng Q."/>
            <person name="Chapman S."/>
            <person name="Gujja S."/>
            <person name="Saif S."/>
            <person name="Birren B."/>
        </authorList>
    </citation>
    <scope>NUCLEOTIDE SEQUENCE [LARGE SCALE GENOMIC DNA]</scope>
    <source>
        <strain evidence="13 14">CBS 7118</strain>
    </source>
</reference>
<keyword evidence="2 10" id="KW-0813">Transport</keyword>
<dbReference type="Proteomes" id="UP000094819">
    <property type="component" value="Unassembled WGS sequence"/>
</dbReference>
<dbReference type="InterPro" id="IPR036388">
    <property type="entry name" value="WH-like_DNA-bd_sf"/>
</dbReference>
<dbReference type="GO" id="GO:0005778">
    <property type="term" value="C:peroxisomal membrane"/>
    <property type="evidence" value="ECO:0007669"/>
    <property type="project" value="UniProtKB-SubCell"/>
</dbReference>
<evidence type="ECO:0000256" key="2">
    <source>
        <dbReference type="ARBA" id="ARBA00022448"/>
    </source>
</evidence>
<evidence type="ECO:0000256" key="1">
    <source>
        <dbReference type="ARBA" id="ARBA00005443"/>
    </source>
</evidence>
<feature type="compositionally biased region" description="Low complexity" evidence="11">
    <location>
        <begin position="442"/>
        <end position="456"/>
    </location>
</feature>
<evidence type="ECO:0000259" key="12">
    <source>
        <dbReference type="Pfam" id="PF04695"/>
    </source>
</evidence>
<dbReference type="GeneID" id="30194975"/>
<feature type="compositionally biased region" description="Polar residues" evidence="11">
    <location>
        <begin position="68"/>
        <end position="81"/>
    </location>
</feature>
<dbReference type="InterPro" id="IPR025655">
    <property type="entry name" value="PEX14"/>
</dbReference>
<keyword evidence="4" id="KW-0811">Translocation</keyword>
<dbReference type="Pfam" id="PF04695">
    <property type="entry name" value="Pex14_N"/>
    <property type="match status" value="1"/>
</dbReference>
<evidence type="ECO:0000256" key="10">
    <source>
        <dbReference type="RuleBase" id="RU367032"/>
    </source>
</evidence>
<proteinExistence type="inferred from homology"/>
<dbReference type="PANTHER" id="PTHR23058">
    <property type="entry name" value="PEROXISOMAL MEMBRANE PROTEIN PEX14"/>
    <property type="match status" value="1"/>
</dbReference>
<feature type="domain" description="Peroxisome membrane anchor protein Pex14p N-terminal" evidence="12">
    <location>
        <begin position="198"/>
        <end position="242"/>
    </location>
</feature>
<dbReference type="GO" id="GO:0016560">
    <property type="term" value="P:protein import into peroxisome matrix, docking"/>
    <property type="evidence" value="ECO:0007669"/>
    <property type="project" value="UniProtKB-UniRule"/>
</dbReference>
<dbReference type="Gene3D" id="1.10.10.10">
    <property type="entry name" value="Winged helix-like DNA-binding domain superfamily/Winged helix DNA-binding domain"/>
    <property type="match status" value="1"/>
</dbReference>
<dbReference type="RefSeq" id="XP_019030225.1">
    <property type="nucleotide sequence ID" value="XM_019177841.1"/>
</dbReference>
<dbReference type="PANTHER" id="PTHR23058:SF0">
    <property type="entry name" value="PEROXISOMAL MEMBRANE PROTEIN PEX14"/>
    <property type="match status" value="1"/>
</dbReference>
<keyword evidence="3 10" id="KW-0653">Protein transport</keyword>
<keyword evidence="5 10" id="KW-0472">Membrane</keyword>
<comment type="subcellular location">
    <subcellularLocation>
        <location evidence="9 10">Peroxisome membrane</location>
    </subcellularLocation>
</comment>
<evidence type="ECO:0000256" key="9">
    <source>
        <dbReference type="ARBA" id="ARBA00046271"/>
    </source>
</evidence>
<feature type="compositionally biased region" description="Low complexity" evidence="11">
    <location>
        <begin position="488"/>
        <end position="506"/>
    </location>
</feature>
<evidence type="ECO:0000256" key="6">
    <source>
        <dbReference type="ARBA" id="ARBA00023140"/>
    </source>
</evidence>
<comment type="similarity">
    <text evidence="1 10">Belongs to the peroxin-14 family.</text>
</comment>
<feature type="region of interest" description="Disordered" evidence="11">
    <location>
        <begin position="1"/>
        <end position="90"/>
    </location>
</feature>
<evidence type="ECO:0000256" key="7">
    <source>
        <dbReference type="ARBA" id="ARBA00029502"/>
    </source>
</evidence>
<evidence type="ECO:0000313" key="14">
    <source>
        <dbReference type="Proteomes" id="UP000094819"/>
    </source>
</evidence>
<evidence type="ECO:0000256" key="5">
    <source>
        <dbReference type="ARBA" id="ARBA00023136"/>
    </source>
</evidence>
<accession>A0A1E3IWL3</accession>
<feature type="region of interest" description="Disordered" evidence="11">
    <location>
        <begin position="251"/>
        <end position="275"/>
    </location>
</feature>
<dbReference type="GO" id="GO:0005102">
    <property type="term" value="F:signaling receptor binding"/>
    <property type="evidence" value="ECO:0007669"/>
    <property type="project" value="TreeGrafter"/>
</dbReference>
<dbReference type="EMBL" id="AWGH01000018">
    <property type="protein sequence ID" value="ODN92091.1"/>
    <property type="molecule type" value="Genomic_DNA"/>
</dbReference>
<comment type="caution">
    <text evidence="13">The sequence shown here is derived from an EMBL/GenBank/DDBJ whole genome shotgun (WGS) entry which is preliminary data.</text>
</comment>
<keyword evidence="6 10" id="KW-0576">Peroxisome</keyword>
<gene>
    <name evidence="13" type="ORF">L198_05763</name>
</gene>
<name>A0A1E3IWL3_9TREE</name>
<evidence type="ECO:0000256" key="11">
    <source>
        <dbReference type="SAM" id="MobiDB-lite"/>
    </source>
</evidence>
<evidence type="ECO:0000313" key="13">
    <source>
        <dbReference type="EMBL" id="ODN92091.1"/>
    </source>
</evidence>